<name>A0A8T1W4E7_9STRA</name>
<dbReference type="EMBL" id="JAGDFL010000495">
    <property type="protein sequence ID" value="KAG7386934.1"/>
    <property type="molecule type" value="Genomic_DNA"/>
</dbReference>
<dbReference type="AlphaFoldDB" id="A0A8T1W4E7"/>
<protein>
    <submittedName>
        <fullName evidence="1">Uncharacterized protein</fullName>
    </submittedName>
</protein>
<accession>A0A8T1W4E7</accession>
<keyword evidence="2" id="KW-1185">Reference proteome</keyword>
<proteinExistence type="predicted"/>
<gene>
    <name evidence="1" type="ORF">PHYBOEH_008444</name>
</gene>
<organism evidence="1 2">
    <name type="scientific">Phytophthora boehmeriae</name>
    <dbReference type="NCBI Taxonomy" id="109152"/>
    <lineage>
        <taxon>Eukaryota</taxon>
        <taxon>Sar</taxon>
        <taxon>Stramenopiles</taxon>
        <taxon>Oomycota</taxon>
        <taxon>Peronosporomycetes</taxon>
        <taxon>Peronosporales</taxon>
        <taxon>Peronosporaceae</taxon>
        <taxon>Phytophthora</taxon>
    </lineage>
</organism>
<sequence length="196" mass="22437">MALEQARTRQRLLNFLNGGVSTVVSLARIQRVLALAQRNLHQQTILTLYPMTLLVQRQDGAYRMHQGVFNARSTRVFVDIGDVLSHPQLVQRLLRAAPPESLLFNLVANVSAVYAILVGEDFAFDPVTQVARRRLYIKYGRSVNVPSRLRDHQAVCGHAELLFMLPVPKEELRVEIVRVWVKDVDDILRVFYDLHE</sequence>
<dbReference type="Proteomes" id="UP000693981">
    <property type="component" value="Unassembled WGS sequence"/>
</dbReference>
<evidence type="ECO:0000313" key="1">
    <source>
        <dbReference type="EMBL" id="KAG7386934.1"/>
    </source>
</evidence>
<evidence type="ECO:0000313" key="2">
    <source>
        <dbReference type="Proteomes" id="UP000693981"/>
    </source>
</evidence>
<reference evidence="1" key="1">
    <citation type="submission" date="2021-02" db="EMBL/GenBank/DDBJ databases">
        <authorList>
            <person name="Palmer J.M."/>
        </authorList>
    </citation>
    <scope>NUCLEOTIDE SEQUENCE</scope>
    <source>
        <strain evidence="1">SCRP23</strain>
    </source>
</reference>
<comment type="caution">
    <text evidence="1">The sequence shown here is derived from an EMBL/GenBank/DDBJ whole genome shotgun (WGS) entry which is preliminary data.</text>
</comment>